<reference evidence="1 2" key="1">
    <citation type="submission" date="2019-10" db="EMBL/GenBank/DDBJ databases">
        <title>Whole genome shotgun sequence of Acrocarpospora macrocephala NBRC 16266.</title>
        <authorList>
            <person name="Ichikawa N."/>
            <person name="Kimura A."/>
            <person name="Kitahashi Y."/>
            <person name="Komaki H."/>
            <person name="Oguchi A."/>
        </authorList>
    </citation>
    <scope>NUCLEOTIDE SEQUENCE [LARGE SCALE GENOMIC DNA]</scope>
    <source>
        <strain evidence="1 2">NBRC 16266</strain>
    </source>
</reference>
<dbReference type="Proteomes" id="UP000331127">
    <property type="component" value="Unassembled WGS sequence"/>
</dbReference>
<gene>
    <name evidence="1" type="ORF">Amac_080820</name>
</gene>
<dbReference type="AlphaFoldDB" id="A0A5M3WYB4"/>
<name>A0A5M3WYB4_9ACTN</name>
<dbReference type="EMBL" id="BLAE01000060">
    <property type="protein sequence ID" value="GES14485.1"/>
    <property type="molecule type" value="Genomic_DNA"/>
</dbReference>
<evidence type="ECO:0000313" key="1">
    <source>
        <dbReference type="EMBL" id="GES14485.1"/>
    </source>
</evidence>
<organism evidence="1 2">
    <name type="scientific">Acrocarpospora macrocephala</name>
    <dbReference type="NCBI Taxonomy" id="150177"/>
    <lineage>
        <taxon>Bacteria</taxon>
        <taxon>Bacillati</taxon>
        <taxon>Actinomycetota</taxon>
        <taxon>Actinomycetes</taxon>
        <taxon>Streptosporangiales</taxon>
        <taxon>Streptosporangiaceae</taxon>
        <taxon>Acrocarpospora</taxon>
    </lineage>
</organism>
<accession>A0A5M3WYB4</accession>
<sequence length="111" mass="12342">MLTDYYASGPAALAWRERGELLPLEDALAAVRSDPNPTPDAAIALVTLTIERTRQILHQLDRDEYEALTVARSLPKPVSWAELGAAVGLSALHQQYARQQLFVTRSYRRAP</sequence>
<keyword evidence="2" id="KW-1185">Reference proteome</keyword>
<evidence type="ECO:0000313" key="2">
    <source>
        <dbReference type="Proteomes" id="UP000331127"/>
    </source>
</evidence>
<comment type="caution">
    <text evidence="1">The sequence shown here is derived from an EMBL/GenBank/DDBJ whole genome shotgun (WGS) entry which is preliminary data.</text>
</comment>
<protein>
    <submittedName>
        <fullName evidence="1">Uncharacterized protein</fullName>
    </submittedName>
</protein>
<proteinExistence type="predicted"/>